<dbReference type="HOGENOM" id="CLU_2922892_0_0_1"/>
<reference evidence="1 3" key="1">
    <citation type="submission" date="2014-04" db="EMBL/GenBank/DDBJ databases">
        <title>Evolutionary Origins and Diversification of the Mycorrhizal Mutualists.</title>
        <authorList>
            <consortium name="DOE Joint Genome Institute"/>
            <consortium name="Mycorrhizal Genomics Consortium"/>
            <person name="Kohler A."/>
            <person name="Kuo A."/>
            <person name="Nagy L.G."/>
            <person name="Floudas D."/>
            <person name="Copeland A."/>
            <person name="Barry K.W."/>
            <person name="Cichocki N."/>
            <person name="Veneault-Fourrey C."/>
            <person name="LaButti K."/>
            <person name="Lindquist E.A."/>
            <person name="Lipzen A."/>
            <person name="Lundell T."/>
            <person name="Morin E."/>
            <person name="Murat C."/>
            <person name="Riley R."/>
            <person name="Ohm R."/>
            <person name="Sun H."/>
            <person name="Tunlid A."/>
            <person name="Henrissat B."/>
            <person name="Grigoriev I.V."/>
            <person name="Hibbett D.S."/>
            <person name="Martin F."/>
        </authorList>
    </citation>
    <scope>NUCLEOTIDE SEQUENCE [LARGE SCALE GENOMIC DNA]</scope>
    <source>
        <strain evidence="1 3">MD-312</strain>
    </source>
</reference>
<organism evidence="1 3">
    <name type="scientific">Hydnomerulius pinastri MD-312</name>
    <dbReference type="NCBI Taxonomy" id="994086"/>
    <lineage>
        <taxon>Eukaryota</taxon>
        <taxon>Fungi</taxon>
        <taxon>Dikarya</taxon>
        <taxon>Basidiomycota</taxon>
        <taxon>Agaricomycotina</taxon>
        <taxon>Agaricomycetes</taxon>
        <taxon>Agaricomycetidae</taxon>
        <taxon>Boletales</taxon>
        <taxon>Boletales incertae sedis</taxon>
        <taxon>Leucogyrophana</taxon>
    </lineage>
</organism>
<dbReference type="AlphaFoldDB" id="A0A0C2PR88"/>
<gene>
    <name evidence="2" type="ORF">HYDPIDRAFT_34973</name>
    <name evidence="1" type="ORF">HYDPIDRAFT_34975</name>
</gene>
<dbReference type="EMBL" id="KN840256">
    <property type="protein sequence ID" value="KIJ57575.1"/>
    <property type="molecule type" value="Genomic_DNA"/>
</dbReference>
<accession>A0A0C2PR88</accession>
<protein>
    <submittedName>
        <fullName evidence="1">Uncharacterized protein</fullName>
    </submittedName>
</protein>
<sequence length="61" mass="6827">MYLLQRALWGAFSNKKSENSEDGVLTVRDSEHEGFSTLWDDDDAVLPIWDIAKSLLKVGAS</sequence>
<evidence type="ECO:0000313" key="2">
    <source>
        <dbReference type="EMBL" id="KIJ57575.1"/>
    </source>
</evidence>
<evidence type="ECO:0000313" key="3">
    <source>
        <dbReference type="Proteomes" id="UP000053820"/>
    </source>
</evidence>
<dbReference type="Proteomes" id="UP000053820">
    <property type="component" value="Unassembled WGS sequence"/>
</dbReference>
<evidence type="ECO:0000313" key="1">
    <source>
        <dbReference type="EMBL" id="KIJ57573.1"/>
    </source>
</evidence>
<proteinExistence type="predicted"/>
<name>A0A0C2PR88_9AGAM</name>
<keyword evidence="3" id="KW-1185">Reference proteome</keyword>
<dbReference type="EMBL" id="KN840258">
    <property type="protein sequence ID" value="KIJ57573.1"/>
    <property type="molecule type" value="Genomic_DNA"/>
</dbReference>